<dbReference type="AlphaFoldDB" id="A0A482XJG4"/>
<dbReference type="EMBL" id="QKKF02006896">
    <property type="protein sequence ID" value="RZF46205.1"/>
    <property type="molecule type" value="Genomic_DNA"/>
</dbReference>
<evidence type="ECO:0000313" key="2">
    <source>
        <dbReference type="EMBL" id="RZF46205.1"/>
    </source>
</evidence>
<gene>
    <name evidence="2" type="ORF">LSTR_LSTR016849</name>
</gene>
<sequence>MAAFAERSGGGAVAAVIWPIRRQQQPILDSIRKSRPCCSVVIPWPKERPPSSSPSLQGNMHRPRRGAASNFVALEGRGKKMLRSVRRISAVSCVQERVLIRRLRPHARTQTACANSSADPGKHGEGGPKEPREGGEAESCQGRRGGPGRRPPRLCAVRRLISTKHSRWTASTETGLWASRSAGFARVGWGGTGTLCSVPNQLRRYLFYYLSSYSPIPPFGLLKPSQPIPDGTGHVPPPVQCLDDATNRARPPTYPSAGFLFAPETADSRRRQGVTHLPKPWQRCRHCIRRSSARGNLRTGIPTDERYVLPAYQPTNQSARAADESRSTSRNDLRLCCSAPALKIEEVHSTSRRQRAATAANAPIEHTLAIKRHCSRNFGIRAFRPIRYRAGLGSRKDLLDLLFKRPKCVALSWNCVLQDYVQHKPRCGRPKLVNEALERKVIFTFNSK</sequence>
<proteinExistence type="predicted"/>
<feature type="compositionally biased region" description="Polar residues" evidence="1">
    <location>
        <begin position="109"/>
        <end position="118"/>
    </location>
</feature>
<feature type="region of interest" description="Disordered" evidence="1">
    <location>
        <begin position="43"/>
        <end position="65"/>
    </location>
</feature>
<comment type="caution">
    <text evidence="2">The sequence shown here is derived from an EMBL/GenBank/DDBJ whole genome shotgun (WGS) entry which is preliminary data.</text>
</comment>
<keyword evidence="3" id="KW-1185">Reference proteome</keyword>
<accession>A0A482XJG4</accession>
<protein>
    <submittedName>
        <fullName evidence="2">Uncharacterized protein</fullName>
    </submittedName>
</protein>
<feature type="region of interest" description="Disordered" evidence="1">
    <location>
        <begin position="109"/>
        <end position="154"/>
    </location>
</feature>
<dbReference type="InParanoid" id="A0A482XJG4"/>
<feature type="compositionally biased region" description="Basic and acidic residues" evidence="1">
    <location>
        <begin position="120"/>
        <end position="135"/>
    </location>
</feature>
<dbReference type="Proteomes" id="UP000291343">
    <property type="component" value="Unassembled WGS sequence"/>
</dbReference>
<reference evidence="2 3" key="1">
    <citation type="journal article" date="2017" name="Gigascience">
        <title>Genome sequence of the small brown planthopper, Laodelphax striatellus.</title>
        <authorList>
            <person name="Zhu J."/>
            <person name="Jiang F."/>
            <person name="Wang X."/>
            <person name="Yang P."/>
            <person name="Bao Y."/>
            <person name="Zhao W."/>
            <person name="Wang W."/>
            <person name="Lu H."/>
            <person name="Wang Q."/>
            <person name="Cui N."/>
            <person name="Li J."/>
            <person name="Chen X."/>
            <person name="Luo L."/>
            <person name="Yu J."/>
            <person name="Kang L."/>
            <person name="Cui F."/>
        </authorList>
    </citation>
    <scope>NUCLEOTIDE SEQUENCE [LARGE SCALE GENOMIC DNA]</scope>
    <source>
        <strain evidence="2">Lst14</strain>
    </source>
</reference>
<evidence type="ECO:0000256" key="1">
    <source>
        <dbReference type="SAM" id="MobiDB-lite"/>
    </source>
</evidence>
<evidence type="ECO:0000313" key="3">
    <source>
        <dbReference type="Proteomes" id="UP000291343"/>
    </source>
</evidence>
<organism evidence="2 3">
    <name type="scientific">Laodelphax striatellus</name>
    <name type="common">Small brown planthopper</name>
    <name type="synonym">Delphax striatella</name>
    <dbReference type="NCBI Taxonomy" id="195883"/>
    <lineage>
        <taxon>Eukaryota</taxon>
        <taxon>Metazoa</taxon>
        <taxon>Ecdysozoa</taxon>
        <taxon>Arthropoda</taxon>
        <taxon>Hexapoda</taxon>
        <taxon>Insecta</taxon>
        <taxon>Pterygota</taxon>
        <taxon>Neoptera</taxon>
        <taxon>Paraneoptera</taxon>
        <taxon>Hemiptera</taxon>
        <taxon>Auchenorrhyncha</taxon>
        <taxon>Fulgoroidea</taxon>
        <taxon>Delphacidae</taxon>
        <taxon>Criomorphinae</taxon>
        <taxon>Laodelphax</taxon>
    </lineage>
</organism>
<name>A0A482XJG4_LAOST</name>